<dbReference type="InterPro" id="IPR005119">
    <property type="entry name" value="LysR_subst-bd"/>
</dbReference>
<dbReference type="PANTHER" id="PTHR30537">
    <property type="entry name" value="HTH-TYPE TRANSCRIPTIONAL REGULATOR"/>
    <property type="match status" value="1"/>
</dbReference>
<dbReference type="EMBL" id="CP025611">
    <property type="protein sequence ID" value="AUN29710.1"/>
    <property type="molecule type" value="Genomic_DNA"/>
</dbReference>
<evidence type="ECO:0000313" key="6">
    <source>
        <dbReference type="Proteomes" id="UP000234752"/>
    </source>
</evidence>
<dbReference type="OrthoDB" id="9812435at2"/>
<keyword evidence="2" id="KW-0805">Transcription regulation</keyword>
<evidence type="ECO:0000313" key="5">
    <source>
        <dbReference type="EMBL" id="AUN29710.1"/>
    </source>
</evidence>
<protein>
    <submittedName>
        <fullName evidence="5">LysR family transcriptional regulator</fullName>
    </submittedName>
</protein>
<dbReference type="SUPFAM" id="SSF53850">
    <property type="entry name" value="Periplasmic binding protein-like II"/>
    <property type="match status" value="1"/>
</dbReference>
<dbReference type="Pfam" id="PF03466">
    <property type="entry name" value="LysR_substrate"/>
    <property type="match status" value="1"/>
</dbReference>
<keyword evidence="3" id="KW-0238">DNA-binding</keyword>
<dbReference type="Gene3D" id="1.10.10.10">
    <property type="entry name" value="Winged helix-like DNA-binding domain superfamily/Winged helix DNA-binding domain"/>
    <property type="match status" value="1"/>
</dbReference>
<proteinExistence type="inferred from homology"/>
<dbReference type="GO" id="GO:0006351">
    <property type="term" value="P:DNA-templated transcription"/>
    <property type="evidence" value="ECO:0007669"/>
    <property type="project" value="TreeGrafter"/>
</dbReference>
<dbReference type="InterPro" id="IPR000847">
    <property type="entry name" value="LysR_HTH_N"/>
</dbReference>
<dbReference type="KEGG" id="ncb:C0V82_05365"/>
<dbReference type="PANTHER" id="PTHR30537:SF5">
    <property type="entry name" value="HTH-TYPE TRANSCRIPTIONAL ACTIVATOR TTDR-RELATED"/>
    <property type="match status" value="1"/>
</dbReference>
<dbReference type="FunFam" id="3.40.190.290:FF:000001">
    <property type="entry name" value="Transcriptional regulator, LysR family"/>
    <property type="match status" value="1"/>
</dbReference>
<organism evidence="5 6">
    <name type="scientific">Niveispirillum cyanobacteriorum</name>
    <dbReference type="NCBI Taxonomy" id="1612173"/>
    <lineage>
        <taxon>Bacteria</taxon>
        <taxon>Pseudomonadati</taxon>
        <taxon>Pseudomonadota</taxon>
        <taxon>Alphaproteobacteria</taxon>
        <taxon>Rhodospirillales</taxon>
        <taxon>Azospirillaceae</taxon>
        <taxon>Niveispirillum</taxon>
    </lineage>
</organism>
<evidence type="ECO:0000256" key="3">
    <source>
        <dbReference type="ARBA" id="ARBA00023125"/>
    </source>
</evidence>
<dbReference type="InterPro" id="IPR036388">
    <property type="entry name" value="WH-like_DNA-bd_sf"/>
</dbReference>
<comment type="similarity">
    <text evidence="1">Belongs to the LysR transcriptional regulatory family.</text>
</comment>
<evidence type="ECO:0000256" key="1">
    <source>
        <dbReference type="ARBA" id="ARBA00009437"/>
    </source>
</evidence>
<dbReference type="GO" id="GO:0003700">
    <property type="term" value="F:DNA-binding transcription factor activity"/>
    <property type="evidence" value="ECO:0007669"/>
    <property type="project" value="InterPro"/>
</dbReference>
<dbReference type="PROSITE" id="PS50931">
    <property type="entry name" value="HTH_LYSR"/>
    <property type="match status" value="1"/>
</dbReference>
<sequence length="300" mass="32314">MDTQDALVFTHVVSAGSLAGAARRLGITPMAATRRLASLEAQLGVRLLHRSTRALSLTPEGETFLPYAQALLDSEAEAMARLRSDKAAATGLLRVSTTVAFGTRYVAPLVPRLLDRHPELRIALDLSDTMPDLIASGTDLAIRIARLRDSGLIARKLADNHRLLVASPDYLARHGHPATTADLAGHSCLSLFGISHWTFIADGAEKHVRLNSRFTASNVQGCRAAARAGGGITLLSEWNVAQDLANGRLVRVDLADASPEPINIWAVYPTNRLLPQKVRVFITELRAALTADGMKVTPEK</sequence>
<dbReference type="InterPro" id="IPR036390">
    <property type="entry name" value="WH_DNA-bd_sf"/>
</dbReference>
<dbReference type="GO" id="GO:0043565">
    <property type="term" value="F:sequence-specific DNA binding"/>
    <property type="evidence" value="ECO:0007669"/>
    <property type="project" value="TreeGrafter"/>
</dbReference>
<dbReference type="FunFam" id="1.10.10.10:FF:000001">
    <property type="entry name" value="LysR family transcriptional regulator"/>
    <property type="match status" value="1"/>
</dbReference>
<reference evidence="5 6" key="1">
    <citation type="submission" date="2017-12" db="EMBL/GenBank/DDBJ databases">
        <title>Genomes of bacteria within cyanobacterial aggregates.</title>
        <authorList>
            <person name="Cai H."/>
        </authorList>
    </citation>
    <scope>NUCLEOTIDE SEQUENCE [LARGE SCALE GENOMIC DNA]</scope>
    <source>
        <strain evidence="5 6">TH16</strain>
    </source>
</reference>
<keyword evidence="4" id="KW-0804">Transcription</keyword>
<accession>A0A2K9N998</accession>
<dbReference type="InterPro" id="IPR058163">
    <property type="entry name" value="LysR-type_TF_proteobact-type"/>
</dbReference>
<evidence type="ECO:0000256" key="4">
    <source>
        <dbReference type="ARBA" id="ARBA00023163"/>
    </source>
</evidence>
<dbReference type="Gene3D" id="3.40.190.290">
    <property type="match status" value="1"/>
</dbReference>
<gene>
    <name evidence="5" type="ORF">C0V82_05365</name>
</gene>
<dbReference type="AlphaFoldDB" id="A0A2K9N998"/>
<dbReference type="Pfam" id="PF00126">
    <property type="entry name" value="HTH_1"/>
    <property type="match status" value="1"/>
</dbReference>
<dbReference type="CDD" id="cd08422">
    <property type="entry name" value="PBP2_CrgA_like"/>
    <property type="match status" value="1"/>
</dbReference>
<name>A0A2K9N998_9PROT</name>
<keyword evidence="6" id="KW-1185">Reference proteome</keyword>
<dbReference type="SUPFAM" id="SSF46785">
    <property type="entry name" value="Winged helix' DNA-binding domain"/>
    <property type="match status" value="1"/>
</dbReference>
<evidence type="ECO:0000256" key="2">
    <source>
        <dbReference type="ARBA" id="ARBA00023015"/>
    </source>
</evidence>
<dbReference type="RefSeq" id="WP_102111432.1">
    <property type="nucleotide sequence ID" value="NZ_BMGN01000003.1"/>
</dbReference>
<dbReference type="Proteomes" id="UP000234752">
    <property type="component" value="Chromosome eg_1"/>
</dbReference>